<dbReference type="AlphaFoldDB" id="A0A1B9EAA8"/>
<dbReference type="InterPro" id="IPR022742">
    <property type="entry name" value="Hydrolase_4"/>
</dbReference>
<dbReference type="EMBL" id="LVEP01000001">
    <property type="protein sequence ID" value="OCB78867.1"/>
    <property type="molecule type" value="Genomic_DNA"/>
</dbReference>
<keyword evidence="3" id="KW-1185">Reference proteome</keyword>
<dbReference type="Proteomes" id="UP000093510">
    <property type="component" value="Unassembled WGS sequence"/>
</dbReference>
<feature type="domain" description="Serine aminopeptidase S33" evidence="1">
    <location>
        <begin position="49"/>
        <end position="253"/>
    </location>
</feature>
<dbReference type="PANTHER" id="PTHR11614">
    <property type="entry name" value="PHOSPHOLIPASE-RELATED"/>
    <property type="match status" value="1"/>
</dbReference>
<dbReference type="InterPro" id="IPR029058">
    <property type="entry name" value="AB_hydrolase_fold"/>
</dbReference>
<dbReference type="Pfam" id="PF12146">
    <property type="entry name" value="Hydrolase_4"/>
    <property type="match status" value="1"/>
</dbReference>
<dbReference type="Gene3D" id="3.40.50.1820">
    <property type="entry name" value="alpha/beta hydrolase"/>
    <property type="match status" value="1"/>
</dbReference>
<sequence length="329" mass="37589">MTTKNTNTTNYTADILGSGFEKLTLLFPDDYEGKVHATLVRRKSNLQTTKAILYIHGFNDYFFQQQMALKFNEQGYHFYALDLRKYGRSLLPHQKLNNVRSLSEYNAEIDTALQIIQSENNQQLILKGHSTGGLIITNYAINHPNSILFDALICNSPFYEFNLNYIERKIGIPLLSFLGKYFPNIAVDAGLSNLYGYSLHQKKHGEWIYSLAWKPHAIPKVNLGFLRAIHLAQNNIQNHPKLGVPMLVLYSSRSIFEKKWSENFLKSDAVLNVKHIEKYAKQINGNVATCEIQNALHDVLLSAKPVRENAYQKIAAWLETLPNTTPKTQ</sequence>
<protein>
    <submittedName>
        <fullName evidence="2">Alpha/beta hydrolase</fullName>
    </submittedName>
</protein>
<reference evidence="2 3" key="1">
    <citation type="submission" date="2016-03" db="EMBL/GenBank/DDBJ databases">
        <authorList>
            <person name="Ploux O."/>
        </authorList>
    </citation>
    <scope>NUCLEOTIDE SEQUENCE [LARGE SCALE GENOMIC DNA]</scope>
    <source>
        <strain evidence="2 3">LPB0076</strain>
    </source>
</reference>
<dbReference type="SUPFAM" id="SSF53474">
    <property type="entry name" value="alpha/beta-Hydrolases"/>
    <property type="match status" value="1"/>
</dbReference>
<evidence type="ECO:0000313" key="3">
    <source>
        <dbReference type="Proteomes" id="UP000093510"/>
    </source>
</evidence>
<dbReference type="GO" id="GO:0016787">
    <property type="term" value="F:hydrolase activity"/>
    <property type="evidence" value="ECO:0007669"/>
    <property type="project" value="UniProtKB-KW"/>
</dbReference>
<proteinExistence type="predicted"/>
<accession>A0A1B9EAA8</accession>
<comment type="caution">
    <text evidence="2">The sequence shown here is derived from an EMBL/GenBank/DDBJ whole genome shotgun (WGS) entry which is preliminary data.</text>
</comment>
<dbReference type="InterPro" id="IPR051044">
    <property type="entry name" value="MAG_DAG_Lipase"/>
</dbReference>
<evidence type="ECO:0000313" key="2">
    <source>
        <dbReference type="EMBL" id="OCB78867.1"/>
    </source>
</evidence>
<evidence type="ECO:0000259" key="1">
    <source>
        <dbReference type="Pfam" id="PF12146"/>
    </source>
</evidence>
<organism evidence="2 3">
    <name type="scientific">Flavobacterium crassostreae</name>
    <dbReference type="NCBI Taxonomy" id="1763534"/>
    <lineage>
        <taxon>Bacteria</taxon>
        <taxon>Pseudomonadati</taxon>
        <taxon>Bacteroidota</taxon>
        <taxon>Flavobacteriia</taxon>
        <taxon>Flavobacteriales</taxon>
        <taxon>Flavobacteriaceae</taxon>
        <taxon>Flavobacterium</taxon>
    </lineage>
</organism>
<dbReference type="OrthoDB" id="9801217at2"/>
<dbReference type="RefSeq" id="WP_066330936.1">
    <property type="nucleotide sequence ID" value="NZ_CP017688.1"/>
</dbReference>
<keyword evidence="2" id="KW-0378">Hydrolase</keyword>
<dbReference type="STRING" id="1763534.GCA_001831475_01959"/>
<name>A0A1B9EAA8_9FLAO</name>
<gene>
    <name evidence="2" type="ORF">LPBF_00335</name>
</gene>